<accession>A0A423PQ07</accession>
<dbReference type="EMBL" id="AYKH01000012">
    <property type="protein sequence ID" value="ROO27638.1"/>
    <property type="molecule type" value="Genomic_DNA"/>
</dbReference>
<proteinExistence type="inferred from homology"/>
<protein>
    <recommendedName>
        <fullName evidence="5">2-dehydro-3-deoxy-phosphogluconate aldolase</fullName>
        <ecNumber evidence="5">4.1.2.14</ecNumber>
    </recommendedName>
</protein>
<dbReference type="Pfam" id="PF01081">
    <property type="entry name" value="Aldolase"/>
    <property type="match status" value="1"/>
</dbReference>
<comment type="subunit">
    <text evidence="4">Homotrimer.</text>
</comment>
<dbReference type="PROSITE" id="PS00159">
    <property type="entry name" value="ALDOLASE_KDPG_KHG_1"/>
    <property type="match status" value="1"/>
</dbReference>
<dbReference type="GO" id="GO:0008675">
    <property type="term" value="F:2-dehydro-3-deoxy-phosphogluconate aldolase activity"/>
    <property type="evidence" value="ECO:0007669"/>
    <property type="project" value="UniProtKB-EC"/>
</dbReference>
<name>A0A423PQ07_9GAMM</name>
<comment type="pathway">
    <text evidence="2">Carbohydrate acid metabolism; 2-dehydro-3-deoxy-D-gluconate degradation; D-glyceraldehyde 3-phosphate and pyruvate from 2-dehydro-3-deoxy-D-gluconate: step 2/2.</text>
</comment>
<comment type="similarity">
    <text evidence="3">Belongs to the KHG/KDPG aldolase family.</text>
</comment>
<evidence type="ECO:0000313" key="8">
    <source>
        <dbReference type="EMBL" id="ROO27638.1"/>
    </source>
</evidence>
<keyword evidence="6 8" id="KW-0456">Lyase</keyword>
<dbReference type="InterPro" id="IPR013785">
    <property type="entry name" value="Aldolase_TIM"/>
</dbReference>
<evidence type="ECO:0000256" key="5">
    <source>
        <dbReference type="ARBA" id="ARBA00013063"/>
    </source>
</evidence>
<gene>
    <name evidence="8" type="ORF">SAOR_07245</name>
</gene>
<evidence type="ECO:0000256" key="2">
    <source>
        <dbReference type="ARBA" id="ARBA00004736"/>
    </source>
</evidence>
<dbReference type="PANTHER" id="PTHR30246">
    <property type="entry name" value="2-KETO-3-DEOXY-6-PHOSPHOGLUCONATE ALDOLASE"/>
    <property type="match status" value="1"/>
</dbReference>
<sequence>MRYDATREVMAIAPVIPVVVVPDAASGVAIARALVTGGIRVIEVTLRTAAGPAAIEAIAERVDGICVGAGTVWTPAQAQQAIDAGAEFLVSPGIADAVNAVAQSRDIAYLPGAQTVSEIAHLARQGATATKLFPASVVGGPAAIKAFASVFPDVVFCPTGGITEDTAADYLALDCVPCVGGSWLVSADAVEAGDWGAIRAAAERASVLGDR</sequence>
<dbReference type="AlphaFoldDB" id="A0A423PQ07"/>
<dbReference type="RefSeq" id="WP_123630840.1">
    <property type="nucleotide sequence ID" value="NZ_AYKH01000012.1"/>
</dbReference>
<dbReference type="InterPro" id="IPR000887">
    <property type="entry name" value="Aldlse_KDPG_KHG"/>
</dbReference>
<dbReference type="PANTHER" id="PTHR30246:SF1">
    <property type="entry name" value="2-DEHYDRO-3-DEOXY-6-PHOSPHOGALACTONATE ALDOLASE-RELATED"/>
    <property type="match status" value="1"/>
</dbReference>
<dbReference type="Proteomes" id="UP000283993">
    <property type="component" value="Unassembled WGS sequence"/>
</dbReference>
<comment type="caution">
    <text evidence="8">The sequence shown here is derived from an EMBL/GenBank/DDBJ whole genome shotgun (WGS) entry which is preliminary data.</text>
</comment>
<dbReference type="SUPFAM" id="SSF51569">
    <property type="entry name" value="Aldolase"/>
    <property type="match status" value="1"/>
</dbReference>
<organism evidence="8 9">
    <name type="scientific">Salinisphaera orenii MK-B5</name>
    <dbReference type="NCBI Taxonomy" id="856730"/>
    <lineage>
        <taxon>Bacteria</taxon>
        <taxon>Pseudomonadati</taxon>
        <taxon>Pseudomonadota</taxon>
        <taxon>Gammaproteobacteria</taxon>
        <taxon>Salinisphaerales</taxon>
        <taxon>Salinisphaeraceae</taxon>
        <taxon>Salinisphaera</taxon>
    </lineage>
</organism>
<dbReference type="EC" id="4.1.2.14" evidence="5"/>
<evidence type="ECO:0000256" key="1">
    <source>
        <dbReference type="ARBA" id="ARBA00000654"/>
    </source>
</evidence>
<evidence type="ECO:0000313" key="9">
    <source>
        <dbReference type="Proteomes" id="UP000283993"/>
    </source>
</evidence>
<keyword evidence="9" id="KW-1185">Reference proteome</keyword>
<reference evidence="8 9" key="1">
    <citation type="submission" date="2013-10" db="EMBL/GenBank/DDBJ databases">
        <title>Salinisphaera orenii MK-B5 Genome Sequencing.</title>
        <authorList>
            <person name="Lai Q."/>
            <person name="Li C."/>
            <person name="Shao Z."/>
        </authorList>
    </citation>
    <scope>NUCLEOTIDE SEQUENCE [LARGE SCALE GENOMIC DNA]</scope>
    <source>
        <strain evidence="8 9">MK-B5</strain>
    </source>
</reference>
<comment type="catalytic activity">
    <reaction evidence="1">
        <text>2-dehydro-3-deoxy-6-phospho-D-gluconate = D-glyceraldehyde 3-phosphate + pyruvate</text>
        <dbReference type="Rhea" id="RHEA:17089"/>
        <dbReference type="ChEBI" id="CHEBI:15361"/>
        <dbReference type="ChEBI" id="CHEBI:57569"/>
        <dbReference type="ChEBI" id="CHEBI:59776"/>
        <dbReference type="EC" id="4.1.2.14"/>
    </reaction>
</comment>
<keyword evidence="7" id="KW-0119">Carbohydrate metabolism</keyword>
<dbReference type="CDD" id="cd00452">
    <property type="entry name" value="KDPG_aldolase"/>
    <property type="match status" value="1"/>
</dbReference>
<dbReference type="Gene3D" id="3.20.20.70">
    <property type="entry name" value="Aldolase class I"/>
    <property type="match status" value="1"/>
</dbReference>
<dbReference type="InterPro" id="IPR031337">
    <property type="entry name" value="KDPG/KHG_AS_1"/>
</dbReference>
<evidence type="ECO:0000256" key="6">
    <source>
        <dbReference type="ARBA" id="ARBA00023239"/>
    </source>
</evidence>
<evidence type="ECO:0000256" key="4">
    <source>
        <dbReference type="ARBA" id="ARBA00011233"/>
    </source>
</evidence>
<dbReference type="NCBIfam" id="TIGR01182">
    <property type="entry name" value="eda"/>
    <property type="match status" value="1"/>
</dbReference>
<evidence type="ECO:0000256" key="7">
    <source>
        <dbReference type="ARBA" id="ARBA00023277"/>
    </source>
</evidence>
<evidence type="ECO:0000256" key="3">
    <source>
        <dbReference type="ARBA" id="ARBA00006906"/>
    </source>
</evidence>